<name>A0A0A9HUI9_ARUDO</name>
<protein>
    <submittedName>
        <fullName evidence="1">Uncharacterized protein</fullName>
    </submittedName>
</protein>
<reference evidence="1" key="1">
    <citation type="submission" date="2014-09" db="EMBL/GenBank/DDBJ databases">
        <authorList>
            <person name="Magalhaes I.L.F."/>
            <person name="Oliveira U."/>
            <person name="Santos F.R."/>
            <person name="Vidigal T.H.D.A."/>
            <person name="Brescovit A.D."/>
            <person name="Santos A.J."/>
        </authorList>
    </citation>
    <scope>NUCLEOTIDE SEQUENCE</scope>
    <source>
        <tissue evidence="1">Shoot tissue taken approximately 20 cm above the soil surface</tissue>
    </source>
</reference>
<reference evidence="1" key="2">
    <citation type="journal article" date="2015" name="Data Brief">
        <title>Shoot transcriptome of the giant reed, Arundo donax.</title>
        <authorList>
            <person name="Barrero R.A."/>
            <person name="Guerrero F.D."/>
            <person name="Moolhuijzen P."/>
            <person name="Goolsby J.A."/>
            <person name="Tidwell J."/>
            <person name="Bellgard S.E."/>
            <person name="Bellgard M.I."/>
        </authorList>
    </citation>
    <scope>NUCLEOTIDE SEQUENCE</scope>
    <source>
        <tissue evidence="1">Shoot tissue taken approximately 20 cm above the soil surface</tissue>
    </source>
</reference>
<proteinExistence type="predicted"/>
<organism evidence="1">
    <name type="scientific">Arundo donax</name>
    <name type="common">Giant reed</name>
    <name type="synonym">Donax arundinaceus</name>
    <dbReference type="NCBI Taxonomy" id="35708"/>
    <lineage>
        <taxon>Eukaryota</taxon>
        <taxon>Viridiplantae</taxon>
        <taxon>Streptophyta</taxon>
        <taxon>Embryophyta</taxon>
        <taxon>Tracheophyta</taxon>
        <taxon>Spermatophyta</taxon>
        <taxon>Magnoliopsida</taxon>
        <taxon>Liliopsida</taxon>
        <taxon>Poales</taxon>
        <taxon>Poaceae</taxon>
        <taxon>PACMAD clade</taxon>
        <taxon>Arundinoideae</taxon>
        <taxon>Arundineae</taxon>
        <taxon>Arundo</taxon>
    </lineage>
</organism>
<sequence>MDIYYMPIATISCRNLSTLFC</sequence>
<accession>A0A0A9HUI9</accession>
<evidence type="ECO:0000313" key="1">
    <source>
        <dbReference type="EMBL" id="JAE39499.1"/>
    </source>
</evidence>
<dbReference type="EMBL" id="GBRH01158397">
    <property type="protein sequence ID" value="JAE39499.1"/>
    <property type="molecule type" value="Transcribed_RNA"/>
</dbReference>
<dbReference type="AlphaFoldDB" id="A0A0A9HUI9"/>